<dbReference type="GeneID" id="54165915"/>
<dbReference type="EMBL" id="BJTZ01000007">
    <property type="protein sequence ID" value="GEK13586.1"/>
    <property type="molecule type" value="Genomic_DNA"/>
</dbReference>
<sequence length="327" mass="36415">MSNSKKIISIVTLSVVIGWIGYSFWSAYQPRPELLQGQIEAEQYNISSKVPGRIENIYVKKGDMIEKGQAVFSLYSPEIEAKLAQAKAGEAAASALAEEAEQGARTQQVAAAKDQWRKAKAASQLLEKTYARVNNLYKDGVVAEQKKDETYTQWQAAKYTESAAYQMYQMAKEGARTETKRAANEKVKMAMGSVAEVEAYVADTKIDSWYQGEVSQVLLNEGEIAPQGFPVVSVIDMNEAWALFHVREDKLKNYTKGEVLKVYLPALDRTEDFKITHVSVLGDYATWRATDNSQGFDLKTFEIEAHPVNPISDLRVGMSAIVTVESK</sequence>
<keyword evidence="1" id="KW-0472">Membrane</keyword>
<dbReference type="AlphaFoldDB" id="A0A510UGA5"/>
<organism evidence="2 4">
    <name type="scientific">Aliivibrio fischeri</name>
    <name type="common">Vibrio fischeri</name>
    <dbReference type="NCBI Taxonomy" id="668"/>
    <lineage>
        <taxon>Bacteria</taxon>
        <taxon>Pseudomonadati</taxon>
        <taxon>Pseudomonadota</taxon>
        <taxon>Gammaproteobacteria</taxon>
        <taxon>Vibrionales</taxon>
        <taxon>Vibrionaceae</taxon>
        <taxon>Aliivibrio</taxon>
    </lineage>
</organism>
<dbReference type="SUPFAM" id="SSF111369">
    <property type="entry name" value="HlyD-like secretion proteins"/>
    <property type="match status" value="1"/>
</dbReference>
<dbReference type="Proteomes" id="UP000321787">
    <property type="component" value="Unassembled WGS sequence"/>
</dbReference>
<dbReference type="Gene3D" id="2.40.50.100">
    <property type="match status" value="1"/>
</dbReference>
<keyword evidence="1" id="KW-1133">Transmembrane helix</keyword>
<dbReference type="RefSeq" id="WP_011263438.1">
    <property type="nucleotide sequence ID" value="NZ_BJTZ01000007.1"/>
</dbReference>
<comment type="caution">
    <text evidence="2">The sequence shown here is derived from an EMBL/GenBank/DDBJ whole genome shotgun (WGS) entry which is preliminary data.</text>
</comment>
<accession>A0A510UGA5</accession>
<reference evidence="3 5" key="2">
    <citation type="submission" date="2019-11" db="EMBL/GenBank/DDBJ databases">
        <title>Using colonization assays and comparative genomics to discover symbiosis behaviors and factors in Vibrio fischeri.</title>
        <authorList>
            <person name="Bongrand C."/>
            <person name="Moriano-Gutierrez S."/>
            <person name="Arevalo P."/>
            <person name="Mcfall-Ngai M."/>
            <person name="Visick K."/>
            <person name="Polz M.F."/>
            <person name="Ruby E.G."/>
        </authorList>
    </citation>
    <scope>NUCLEOTIDE SEQUENCE [LARGE SCALE GENOMIC DNA]</scope>
    <source>
        <strain evidence="3">Emors.3.2</strain>
        <strain evidence="5">emors.3.2</strain>
    </source>
</reference>
<keyword evidence="1" id="KW-0812">Transmembrane</keyword>
<dbReference type="Proteomes" id="UP000435323">
    <property type="component" value="Unassembled WGS sequence"/>
</dbReference>
<dbReference type="Gene3D" id="2.40.30.170">
    <property type="match status" value="1"/>
</dbReference>
<gene>
    <name evidence="2" type="ORF">AFI02nite_16220</name>
    <name evidence="3" type="ORF">GNP77_10145</name>
</gene>
<name>A0A510UGA5_ALIFS</name>
<feature type="transmembrane region" description="Helical" evidence="1">
    <location>
        <begin position="7"/>
        <end position="25"/>
    </location>
</feature>
<evidence type="ECO:0000313" key="4">
    <source>
        <dbReference type="Proteomes" id="UP000321787"/>
    </source>
</evidence>
<dbReference type="EMBL" id="WOBO01000011">
    <property type="protein sequence ID" value="MUK45738.1"/>
    <property type="molecule type" value="Genomic_DNA"/>
</dbReference>
<evidence type="ECO:0000256" key="1">
    <source>
        <dbReference type="SAM" id="Phobius"/>
    </source>
</evidence>
<reference evidence="2 4" key="1">
    <citation type="submission" date="2019-07" db="EMBL/GenBank/DDBJ databases">
        <title>Whole genome shotgun sequence of Aliivibrio fischeri NBRC 101058.</title>
        <authorList>
            <person name="Hosoyama A."/>
            <person name="Uohara A."/>
            <person name="Ohji S."/>
            <person name="Ichikawa N."/>
        </authorList>
    </citation>
    <scope>NUCLEOTIDE SEQUENCE [LARGE SCALE GENOMIC DNA]</scope>
    <source>
        <strain evidence="2 4">NBRC 101058</strain>
    </source>
</reference>
<dbReference type="PANTHER" id="PTHR30438">
    <property type="entry name" value="36 KDA ANTIGEN-RELATED"/>
    <property type="match status" value="1"/>
</dbReference>
<evidence type="ECO:0000313" key="5">
    <source>
        <dbReference type="Proteomes" id="UP000435323"/>
    </source>
</evidence>
<evidence type="ECO:0000313" key="2">
    <source>
        <dbReference type="EMBL" id="GEK13586.1"/>
    </source>
</evidence>
<protein>
    <submittedName>
        <fullName evidence="3">Biotin/lipoyl-binding protein</fullName>
    </submittedName>
    <submittedName>
        <fullName evidence="2">Multidrug resistance protein A</fullName>
    </submittedName>
</protein>
<dbReference type="PANTHER" id="PTHR30438:SF1">
    <property type="entry name" value="36 KDA ANTIGEN"/>
    <property type="match status" value="1"/>
</dbReference>
<proteinExistence type="predicted"/>
<evidence type="ECO:0000313" key="3">
    <source>
        <dbReference type="EMBL" id="MUK45738.1"/>
    </source>
</evidence>